<evidence type="ECO:0008006" key="5">
    <source>
        <dbReference type="Google" id="ProtNLM"/>
    </source>
</evidence>
<name>A0A3D8QWF5_9HELO</name>
<accession>A0A3D8QWF5</accession>
<feature type="region of interest" description="Disordered" evidence="2">
    <location>
        <begin position="204"/>
        <end position="317"/>
    </location>
</feature>
<comment type="caution">
    <text evidence="3">The sequence shown here is derived from an EMBL/GenBank/DDBJ whole genome shotgun (WGS) entry which is preliminary data.</text>
</comment>
<sequence length="1377" mass="151113">MALSHQWDSVKYVADEPVYFSAPYAPEDIFCEGSDAEDGPAMTREKRARYEEAAYEVLRGDIPIILSAALKGPTGGSRWANPWRYRPAHRPDWWQPESDDMLFTRANVLKWAKDCGRGHLSPAEALAWCKAEAQAERDAISEHTHRPGNELKLDKDYVGTSVAAGVQEKVDDRSSKETLKYDPDSKARTSQVFDDTYVLNSEANESMSTLPGNATRSKKRPIDSRWIKSNVPKRARGESLSPTSTPTPTPTPVHKSLEETYRPTHRNVSVSTGIRQSRRSTSSDYVRSRKKTQPKQTNKTSNDHSVRSATSRGLEEERMAPNLSHYSMHPPTQHETIFSRKPVSNLSEVQAQVVALQPVGPLAGRKDSGSQLQPHFDQNTHRSEGPIRNGLSHGSVNAVSARCNLAGFSDLEVAVTDLANAQRQQDKLETTSLAIENDMIRTPVAQDSQASYVTEIAPSTKGIGTFRYRKRKQKDPRRHSSRETLLSVGSEVGQNLTDNDTGPYLAPRVNPEDAHTSLPSSPGIQLLASAPSTYALQDVKQVRSRNSALKQDSERSGSVLYSSEIASSASILRPASKLHHTPEPHNPYVSTPRIPTPLGLDLSFGFGNFAQSSQNTISVETALRTSASVSLGDSVNPLPNLDDKKSDFSPRTQHQYATGGEEPSEGILEGFSQEPPFSRATPRKTAANMVSQISDHANNNYTVVATPSFPKSPKTSIGSGEFHGNCDSQNDSHIAGSPSLSSPNHSQSHESLDRLNDMSCLRFQRSSSEREKKALKLVSNTSQSPLSTLGHDQEKFESSTSSKQFQTCEVSQPLPVKALPEASQKLPKLSTVRSANSTLLRNLDAFDCSTQSFDSAFATSSARKTPVRALELVEVPTAGQDEEKNNSTGRRRQERSTELGRSSRDLHTSPTCLSLPQRYSGETPVNTQDVNFDTGASQSSQSPTSSYRQRSSGRKHGKSQTHLLGRSKTKNTYSSPTPSISMHGPQKITSQPSCRTPLNVTKELDDDDNSSILPSTQQTPFEAGSIGLNSSTVAANVRPSSTPIVMQWHSSPGSVQSPWGLADQEQVSAVIPTAQPNGCLDFVDDGGDKLHPVYPDNQSYSWQRAGLLRERHTASNHLDTPFQMQRQDGDELKHTEQQSTQLLYDETNNPWRAGVKPSPGRQSKKRVSFGVLPMDDADGAPGLVSKSILRSPPPANIDYVIGEPSDRSREDEIGTSYAVQGKLMLPPTTYKPVLSGSKYLTAGSPFKESSPPVAAMAEAFIAADRDEPPGQEGNTASGSERFLRPIKETRMNHTARDSYNESPRRNSYSQSPSRGQRTMSQEVALNLDEMIDEMDDFLGGWSVEADLQRESDEAAKESTKSSNRRDRYSTISNNVWT</sequence>
<evidence type="ECO:0000256" key="2">
    <source>
        <dbReference type="SAM" id="MobiDB-lite"/>
    </source>
</evidence>
<keyword evidence="1" id="KW-0175">Coiled coil</keyword>
<feature type="region of interest" description="Disordered" evidence="2">
    <location>
        <begin position="1265"/>
        <end position="1320"/>
    </location>
</feature>
<reference evidence="3 4" key="1">
    <citation type="journal article" date="2018" name="IMA Fungus">
        <title>IMA Genome-F 9: Draft genome sequence of Annulohypoxylon stygium, Aspergillus mulundensis, Berkeleyomyces basicola (syn. Thielaviopsis basicola), Ceratocystis smalleyi, two Cercospora beticola strains, Coleophoma cylindrospora, Fusarium fracticaudum, Phialophora cf. hyalina, and Morchella septimelata.</title>
        <authorList>
            <person name="Wingfield B.D."/>
            <person name="Bills G.F."/>
            <person name="Dong Y."/>
            <person name="Huang W."/>
            <person name="Nel W.J."/>
            <person name="Swalarsk-Parry B.S."/>
            <person name="Vaghefi N."/>
            <person name="Wilken P.M."/>
            <person name="An Z."/>
            <person name="de Beer Z.W."/>
            <person name="De Vos L."/>
            <person name="Chen L."/>
            <person name="Duong T.A."/>
            <person name="Gao Y."/>
            <person name="Hammerbacher A."/>
            <person name="Kikkert J.R."/>
            <person name="Li Y."/>
            <person name="Li H."/>
            <person name="Li K."/>
            <person name="Li Q."/>
            <person name="Liu X."/>
            <person name="Ma X."/>
            <person name="Naidoo K."/>
            <person name="Pethybridge S.J."/>
            <person name="Sun J."/>
            <person name="Steenkamp E.T."/>
            <person name="van der Nest M.A."/>
            <person name="van Wyk S."/>
            <person name="Wingfield M.J."/>
            <person name="Xiong C."/>
            <person name="Yue Q."/>
            <person name="Zhang X."/>
        </authorList>
    </citation>
    <scope>NUCLEOTIDE SEQUENCE [LARGE SCALE GENOMIC DNA]</scope>
    <source>
        <strain evidence="3 4">BP6252</strain>
    </source>
</reference>
<dbReference type="Proteomes" id="UP000256645">
    <property type="component" value="Unassembled WGS sequence"/>
</dbReference>
<evidence type="ECO:0000256" key="1">
    <source>
        <dbReference type="SAM" id="Coils"/>
    </source>
</evidence>
<dbReference type="OrthoDB" id="5419922at2759"/>
<feature type="region of interest" description="Disordered" evidence="2">
    <location>
        <begin position="168"/>
        <end position="187"/>
    </location>
</feature>
<feature type="region of interest" description="Disordered" evidence="2">
    <location>
        <begin position="469"/>
        <end position="524"/>
    </location>
</feature>
<keyword evidence="4" id="KW-1185">Reference proteome</keyword>
<feature type="compositionally biased region" description="Polar residues" evidence="2">
    <location>
        <begin position="204"/>
        <end position="215"/>
    </location>
</feature>
<evidence type="ECO:0000313" key="3">
    <source>
        <dbReference type="EMBL" id="RDW66107.1"/>
    </source>
</evidence>
<feature type="coiled-coil region" evidence="1">
    <location>
        <begin position="411"/>
        <end position="438"/>
    </location>
</feature>
<feature type="region of interest" description="Disordered" evidence="2">
    <location>
        <begin position="871"/>
        <end position="996"/>
    </location>
</feature>
<evidence type="ECO:0000313" key="4">
    <source>
        <dbReference type="Proteomes" id="UP000256645"/>
    </source>
</evidence>
<feature type="compositionally biased region" description="Basic and acidic residues" evidence="2">
    <location>
        <begin position="1349"/>
        <end position="1368"/>
    </location>
</feature>
<feature type="compositionally biased region" description="Basic and acidic residues" evidence="2">
    <location>
        <begin position="1281"/>
        <end position="1304"/>
    </location>
</feature>
<feature type="compositionally biased region" description="Polar residues" evidence="2">
    <location>
        <begin position="970"/>
        <end position="980"/>
    </location>
</feature>
<feature type="compositionally biased region" description="Polar residues" evidence="2">
    <location>
        <begin position="987"/>
        <end position="996"/>
    </location>
</feature>
<dbReference type="STRING" id="1849047.A0A3D8QWF5"/>
<feature type="compositionally biased region" description="Polar residues" evidence="2">
    <location>
        <begin position="266"/>
        <end position="285"/>
    </location>
</feature>
<feature type="compositionally biased region" description="Basic residues" evidence="2">
    <location>
        <begin position="951"/>
        <end position="969"/>
    </location>
</feature>
<feature type="compositionally biased region" description="Low complexity" evidence="2">
    <location>
        <begin position="937"/>
        <end position="950"/>
    </location>
</feature>
<protein>
    <recommendedName>
        <fullName evidence="5">Protamine P1</fullName>
    </recommendedName>
</protein>
<organism evidence="3 4">
    <name type="scientific">Coleophoma cylindrospora</name>
    <dbReference type="NCBI Taxonomy" id="1849047"/>
    <lineage>
        <taxon>Eukaryota</taxon>
        <taxon>Fungi</taxon>
        <taxon>Dikarya</taxon>
        <taxon>Ascomycota</taxon>
        <taxon>Pezizomycotina</taxon>
        <taxon>Leotiomycetes</taxon>
        <taxon>Helotiales</taxon>
        <taxon>Dermateaceae</taxon>
        <taxon>Coleophoma</taxon>
    </lineage>
</organism>
<feature type="compositionally biased region" description="Polar residues" evidence="2">
    <location>
        <begin position="1305"/>
        <end position="1320"/>
    </location>
</feature>
<feature type="region of interest" description="Disordered" evidence="2">
    <location>
        <begin position="704"/>
        <end position="757"/>
    </location>
</feature>
<gene>
    <name evidence="3" type="ORF">BP6252_09742</name>
</gene>
<feature type="compositionally biased region" description="Basic and acidic residues" evidence="2">
    <location>
        <begin position="894"/>
        <end position="907"/>
    </location>
</feature>
<dbReference type="EMBL" id="PDLM01000011">
    <property type="protein sequence ID" value="RDW66107.1"/>
    <property type="molecule type" value="Genomic_DNA"/>
</dbReference>
<feature type="region of interest" description="Disordered" evidence="2">
    <location>
        <begin position="630"/>
        <end position="686"/>
    </location>
</feature>
<feature type="region of interest" description="Disordered" evidence="2">
    <location>
        <begin position="1349"/>
        <end position="1377"/>
    </location>
</feature>
<feature type="compositionally biased region" description="Polar residues" evidence="2">
    <location>
        <begin position="778"/>
        <end position="787"/>
    </location>
</feature>
<feature type="region of interest" description="Disordered" evidence="2">
    <location>
        <begin position="772"/>
        <end position="791"/>
    </location>
</feature>
<feature type="compositionally biased region" description="Basic residues" evidence="2">
    <location>
        <begin position="469"/>
        <end position="480"/>
    </location>
</feature>
<feature type="compositionally biased region" description="Basic and acidic residues" evidence="2">
    <location>
        <begin position="747"/>
        <end position="756"/>
    </location>
</feature>
<feature type="compositionally biased region" description="Polar residues" evidence="2">
    <location>
        <begin position="923"/>
        <end position="936"/>
    </location>
</feature>
<proteinExistence type="predicted"/>
<feature type="region of interest" description="Disordered" evidence="2">
    <location>
        <begin position="362"/>
        <end position="388"/>
    </location>
</feature>
<feature type="compositionally biased region" description="Low complexity" evidence="2">
    <location>
        <begin position="737"/>
        <end position="746"/>
    </location>
</feature>